<proteinExistence type="predicted"/>
<name>C5FCT4_ARTOC</name>
<dbReference type="Proteomes" id="UP000002035">
    <property type="component" value="Unassembled WGS sequence"/>
</dbReference>
<sequence>MAGRTQELVFLRPPIDVSEMLYPITYVIGGKALGFISAQIRTMEGTDFAMHGFAPHANAQETSVKDEWNASVRALDLYFSSENPFRSRFRFSPIQQCVVHIDQAKGTRETKKDVVI</sequence>
<evidence type="ECO:0000313" key="1">
    <source>
        <dbReference type="EMBL" id="EEQ27618.1"/>
    </source>
</evidence>
<protein>
    <submittedName>
        <fullName evidence="1">Uncharacterized protein</fullName>
    </submittedName>
</protein>
<dbReference type="EMBL" id="DS995701">
    <property type="protein sequence ID" value="EEQ27618.1"/>
    <property type="molecule type" value="Genomic_DNA"/>
</dbReference>
<keyword evidence="2" id="KW-1185">Reference proteome</keyword>
<dbReference type="HOGENOM" id="CLU_2096322_0_0_1"/>
<accession>C5FCT4</accession>
<dbReference type="AlphaFoldDB" id="C5FCT4"/>
<dbReference type="RefSeq" id="XP_002850402.1">
    <property type="nucleotide sequence ID" value="XM_002850356.1"/>
</dbReference>
<dbReference type="GeneID" id="9225624"/>
<dbReference type="VEuPathDB" id="FungiDB:MCYG_00506"/>
<organism evidence="1 2">
    <name type="scientific">Arthroderma otae (strain ATCC MYA-4605 / CBS 113480)</name>
    <name type="common">Microsporum canis</name>
    <dbReference type="NCBI Taxonomy" id="554155"/>
    <lineage>
        <taxon>Eukaryota</taxon>
        <taxon>Fungi</taxon>
        <taxon>Dikarya</taxon>
        <taxon>Ascomycota</taxon>
        <taxon>Pezizomycotina</taxon>
        <taxon>Eurotiomycetes</taxon>
        <taxon>Eurotiomycetidae</taxon>
        <taxon>Onygenales</taxon>
        <taxon>Arthrodermataceae</taxon>
        <taxon>Microsporum</taxon>
    </lineage>
</organism>
<gene>
    <name evidence="1" type="ORF">MCYG_00506</name>
</gene>
<reference evidence="2" key="1">
    <citation type="journal article" date="2012" name="MBio">
        <title>Comparative genome analysis of Trichophyton rubrum and related dermatophytes reveals candidate genes involved in infection.</title>
        <authorList>
            <person name="Martinez D.A."/>
            <person name="Oliver B.G."/>
            <person name="Graeser Y."/>
            <person name="Goldberg J.M."/>
            <person name="Li W."/>
            <person name="Martinez-Rossi N.M."/>
            <person name="Monod M."/>
            <person name="Shelest E."/>
            <person name="Barton R.C."/>
            <person name="Birch E."/>
            <person name="Brakhage A.A."/>
            <person name="Chen Z."/>
            <person name="Gurr S.J."/>
            <person name="Heiman D."/>
            <person name="Heitman J."/>
            <person name="Kosti I."/>
            <person name="Rossi A."/>
            <person name="Saif S."/>
            <person name="Samalova M."/>
            <person name="Saunders C.W."/>
            <person name="Shea T."/>
            <person name="Summerbell R.C."/>
            <person name="Xu J."/>
            <person name="Young S."/>
            <person name="Zeng Q."/>
            <person name="Birren B.W."/>
            <person name="Cuomo C.A."/>
            <person name="White T.C."/>
        </authorList>
    </citation>
    <scope>NUCLEOTIDE SEQUENCE [LARGE SCALE GENOMIC DNA]</scope>
    <source>
        <strain evidence="2">ATCC MYA-4605 / CBS 113480</strain>
    </source>
</reference>
<evidence type="ECO:0000313" key="2">
    <source>
        <dbReference type="Proteomes" id="UP000002035"/>
    </source>
</evidence>